<feature type="domain" description="CCHC-type" evidence="3">
    <location>
        <begin position="239"/>
        <end position="255"/>
    </location>
</feature>
<keyword evidence="4" id="KW-1185">Reference proteome</keyword>
<feature type="compositionally biased region" description="Polar residues" evidence="2">
    <location>
        <begin position="1"/>
        <end position="19"/>
    </location>
</feature>
<dbReference type="Pfam" id="PF00098">
    <property type="entry name" value="zf-CCHC"/>
    <property type="match status" value="2"/>
</dbReference>
<feature type="region of interest" description="Disordered" evidence="2">
    <location>
        <begin position="254"/>
        <end position="277"/>
    </location>
</feature>
<keyword evidence="1" id="KW-0479">Metal-binding</keyword>
<feature type="domain" description="CCHC-type" evidence="3">
    <location>
        <begin position="282"/>
        <end position="297"/>
    </location>
</feature>
<dbReference type="Proteomes" id="UP001652620">
    <property type="component" value="Chromosome 6"/>
</dbReference>
<dbReference type="InterPro" id="IPR036875">
    <property type="entry name" value="Znf_CCHC_sf"/>
</dbReference>
<dbReference type="SUPFAM" id="SSF57756">
    <property type="entry name" value="Retrovirus zinc finger-like domains"/>
    <property type="match status" value="2"/>
</dbReference>
<dbReference type="InterPro" id="IPR001878">
    <property type="entry name" value="Znf_CCHC"/>
</dbReference>
<protein>
    <submittedName>
        <fullName evidence="5">Uncharacterized protein LOC115065757</fullName>
    </submittedName>
</protein>
<evidence type="ECO:0000256" key="2">
    <source>
        <dbReference type="SAM" id="MobiDB-lite"/>
    </source>
</evidence>
<organism evidence="4 5">
    <name type="scientific">Bactrocera dorsalis</name>
    <name type="common">Oriental fruit fly</name>
    <name type="synonym">Dacus dorsalis</name>
    <dbReference type="NCBI Taxonomy" id="27457"/>
    <lineage>
        <taxon>Eukaryota</taxon>
        <taxon>Metazoa</taxon>
        <taxon>Ecdysozoa</taxon>
        <taxon>Arthropoda</taxon>
        <taxon>Hexapoda</taxon>
        <taxon>Insecta</taxon>
        <taxon>Pterygota</taxon>
        <taxon>Neoptera</taxon>
        <taxon>Endopterygota</taxon>
        <taxon>Diptera</taxon>
        <taxon>Brachycera</taxon>
        <taxon>Muscomorpha</taxon>
        <taxon>Tephritoidea</taxon>
        <taxon>Tephritidae</taxon>
        <taxon>Bactrocera</taxon>
        <taxon>Bactrocera</taxon>
    </lineage>
</organism>
<evidence type="ECO:0000313" key="4">
    <source>
        <dbReference type="Proteomes" id="UP001652620"/>
    </source>
</evidence>
<dbReference type="GeneID" id="115065757"/>
<evidence type="ECO:0000256" key="1">
    <source>
        <dbReference type="PROSITE-ProRule" id="PRU00047"/>
    </source>
</evidence>
<dbReference type="GO" id="GO:0008270">
    <property type="term" value="F:zinc ion binding"/>
    <property type="evidence" value="ECO:0007669"/>
    <property type="project" value="UniProtKB-KW"/>
</dbReference>
<dbReference type="KEGG" id="bdr:115065757"/>
<keyword evidence="1" id="KW-0862">Zinc</keyword>
<name>A0A8N4KYA2_BACDO</name>
<reference evidence="5" key="1">
    <citation type="submission" date="2025-08" db="UniProtKB">
        <authorList>
            <consortium name="RefSeq"/>
        </authorList>
    </citation>
    <scope>IDENTIFICATION</scope>
    <source>
        <tissue evidence="5">Adult</tissue>
    </source>
</reference>
<dbReference type="SMART" id="SM00343">
    <property type="entry name" value="ZnF_C2HC"/>
    <property type="match status" value="2"/>
</dbReference>
<dbReference type="Gene3D" id="4.10.60.10">
    <property type="entry name" value="Zinc finger, CCHC-type"/>
    <property type="match status" value="1"/>
</dbReference>
<dbReference type="PROSITE" id="PS50158">
    <property type="entry name" value="ZF_CCHC"/>
    <property type="match status" value="2"/>
</dbReference>
<feature type="region of interest" description="Disordered" evidence="2">
    <location>
        <begin position="1"/>
        <end position="20"/>
    </location>
</feature>
<keyword evidence="1" id="KW-0863">Zinc-finger</keyword>
<dbReference type="GO" id="GO:0003676">
    <property type="term" value="F:nucleic acid binding"/>
    <property type="evidence" value="ECO:0007669"/>
    <property type="project" value="InterPro"/>
</dbReference>
<dbReference type="RefSeq" id="XP_029404240.2">
    <property type="nucleotide sequence ID" value="XM_029548380.2"/>
</dbReference>
<accession>A0A8N4KYA2</accession>
<evidence type="ECO:0000259" key="3">
    <source>
        <dbReference type="PROSITE" id="PS50158"/>
    </source>
</evidence>
<sequence length="375" mass="40872">MDSHNPIPTSEVGSPQPQVNPDDRLCALLEMQHRNLIEVLSAVKNAQAAPSASNSVTFPKFNPDSAGSSASTWCSTVDLILGENPLDGSALLIALTKYLEGGASNWLSQICFAGMTWIQFKEMFLQQFEGNETPAATVFNVLNSRPNDGECLALYGSRLVTTLMAKWKTMTPEEIAVSVALSHSATIDARLQRTLFTTTIKTRNELQNELRAFSFAKRKEHSDPENFVSKKVRLQTPVKCHFCGKMGHKIADCRSRKNNMKPQGPSSSSARSSESKAGPITCYRCGNEGHIASACPKRQPMGSQSKTDEKRVNLCHVAEPIGTLISSGESYLFCFDSEAECSLVRESVSMKLSGTRVNNIVTLKGIGNNTVTSTL</sequence>
<dbReference type="OrthoDB" id="116216at2759"/>
<dbReference type="AlphaFoldDB" id="A0A8N4KYA2"/>
<evidence type="ECO:0000313" key="5">
    <source>
        <dbReference type="RefSeq" id="XP_029404240.2"/>
    </source>
</evidence>
<proteinExistence type="predicted"/>
<gene>
    <name evidence="5" type="primary">LOC115065757</name>
</gene>